<organism evidence="2 3">
    <name type="scientific">Methylocella tundrae</name>
    <dbReference type="NCBI Taxonomy" id="227605"/>
    <lineage>
        <taxon>Bacteria</taxon>
        <taxon>Pseudomonadati</taxon>
        <taxon>Pseudomonadota</taxon>
        <taxon>Alphaproteobacteria</taxon>
        <taxon>Hyphomicrobiales</taxon>
        <taxon>Beijerinckiaceae</taxon>
        <taxon>Methylocella</taxon>
    </lineage>
</organism>
<gene>
    <name evidence="2" type="ORF">MTUNDRAET4_2549</name>
</gene>
<reference evidence="2 3" key="1">
    <citation type="submission" date="2019-03" db="EMBL/GenBank/DDBJ databases">
        <authorList>
            <person name="Kox A.R. M."/>
        </authorList>
    </citation>
    <scope>NUCLEOTIDE SEQUENCE [LARGE SCALE GENOMIC DNA]</scope>
    <source>
        <strain evidence="2">MTUNDRAET4 annotated genome</strain>
    </source>
</reference>
<proteinExistence type="predicted"/>
<feature type="compositionally biased region" description="Basic residues" evidence="1">
    <location>
        <begin position="43"/>
        <end position="57"/>
    </location>
</feature>
<dbReference type="AlphaFoldDB" id="A0A4U8Z297"/>
<dbReference type="EMBL" id="LR536450">
    <property type="protein sequence ID" value="VFU09436.1"/>
    <property type="molecule type" value="Genomic_DNA"/>
</dbReference>
<dbReference type="Proteomes" id="UP000294360">
    <property type="component" value="Chromosome"/>
</dbReference>
<evidence type="ECO:0000256" key="1">
    <source>
        <dbReference type="SAM" id="MobiDB-lite"/>
    </source>
</evidence>
<evidence type="ECO:0000313" key="3">
    <source>
        <dbReference type="Proteomes" id="UP000294360"/>
    </source>
</evidence>
<name>A0A4U8Z297_METTU</name>
<feature type="region of interest" description="Disordered" evidence="1">
    <location>
        <begin position="31"/>
        <end position="57"/>
    </location>
</feature>
<dbReference type="KEGG" id="mtun:MTUNDRAET4_2549"/>
<accession>A0A4U8Z297</accession>
<evidence type="ECO:0000313" key="2">
    <source>
        <dbReference type="EMBL" id="VFU09436.1"/>
    </source>
</evidence>
<protein>
    <submittedName>
        <fullName evidence="2">Uncharacterized protein</fullName>
    </submittedName>
</protein>
<sequence length="57" mass="6430">MNESFGTLKSNRGIQQGYGRYEVSGVPFAQHRARAGAPPRPASGRHRVRVRREPRRA</sequence>